<name>A0A9Q0MRC3_9DIPT</name>
<dbReference type="Proteomes" id="UP001151699">
    <property type="component" value="Chromosome C"/>
</dbReference>
<dbReference type="EMBL" id="WJQU01000004">
    <property type="protein sequence ID" value="KAJ6636249.1"/>
    <property type="molecule type" value="Genomic_DNA"/>
</dbReference>
<feature type="non-terminal residue" evidence="1">
    <location>
        <position position="1"/>
    </location>
</feature>
<dbReference type="AlphaFoldDB" id="A0A9Q0MRC3"/>
<accession>A0A9Q0MRC3</accession>
<proteinExistence type="predicted"/>
<keyword evidence="2" id="KW-1185">Reference proteome</keyword>
<reference evidence="1" key="1">
    <citation type="submission" date="2022-07" db="EMBL/GenBank/DDBJ databases">
        <authorList>
            <person name="Trinca V."/>
            <person name="Uliana J.V.C."/>
            <person name="Torres T.T."/>
            <person name="Ward R.J."/>
            <person name="Monesi N."/>
        </authorList>
    </citation>
    <scope>NUCLEOTIDE SEQUENCE</scope>
    <source>
        <strain evidence="1">HSMRA1968</strain>
        <tissue evidence="1">Whole embryos</tissue>
    </source>
</reference>
<sequence length="62" mass="7272">MYESNQSTKATTTNIYTFKVLSIFCDYYVQRVKTFQNGCSLELFNKIKSIVIFFTQTLEVLI</sequence>
<comment type="caution">
    <text evidence="1">The sequence shown here is derived from an EMBL/GenBank/DDBJ whole genome shotgun (WGS) entry which is preliminary data.</text>
</comment>
<organism evidence="1 2">
    <name type="scientific">Pseudolycoriella hygida</name>
    <dbReference type="NCBI Taxonomy" id="35572"/>
    <lineage>
        <taxon>Eukaryota</taxon>
        <taxon>Metazoa</taxon>
        <taxon>Ecdysozoa</taxon>
        <taxon>Arthropoda</taxon>
        <taxon>Hexapoda</taxon>
        <taxon>Insecta</taxon>
        <taxon>Pterygota</taxon>
        <taxon>Neoptera</taxon>
        <taxon>Endopterygota</taxon>
        <taxon>Diptera</taxon>
        <taxon>Nematocera</taxon>
        <taxon>Sciaroidea</taxon>
        <taxon>Sciaridae</taxon>
        <taxon>Pseudolycoriella</taxon>
    </lineage>
</organism>
<evidence type="ECO:0000313" key="1">
    <source>
        <dbReference type="EMBL" id="KAJ6636249.1"/>
    </source>
</evidence>
<gene>
    <name evidence="1" type="ORF">Bhyg_14837</name>
</gene>
<evidence type="ECO:0000313" key="2">
    <source>
        <dbReference type="Proteomes" id="UP001151699"/>
    </source>
</evidence>
<protein>
    <submittedName>
        <fullName evidence="1">Uncharacterized protein</fullName>
    </submittedName>
</protein>